<dbReference type="EMBL" id="AP028907">
    <property type="protein sequence ID" value="BES82664.1"/>
    <property type="molecule type" value="Genomic_DNA"/>
</dbReference>
<dbReference type="InterPro" id="IPR039430">
    <property type="entry name" value="Thymidylate_kin-like_dom"/>
</dbReference>
<evidence type="ECO:0000256" key="4">
    <source>
        <dbReference type="ARBA" id="ARBA00022741"/>
    </source>
</evidence>
<dbReference type="InterPro" id="IPR027417">
    <property type="entry name" value="P-loop_NTPase"/>
</dbReference>
<dbReference type="PANTHER" id="PTHR10344:SF4">
    <property type="entry name" value="UMP-CMP KINASE 2, MITOCHONDRIAL"/>
    <property type="match status" value="1"/>
</dbReference>
<proteinExistence type="inferred from homology"/>
<comment type="similarity">
    <text evidence="1 8">Belongs to the thymidylate kinase family.</text>
</comment>
<evidence type="ECO:0000256" key="7">
    <source>
        <dbReference type="ARBA" id="ARBA00048743"/>
    </source>
</evidence>
<dbReference type="CDD" id="cd01672">
    <property type="entry name" value="TMPK"/>
    <property type="match status" value="1"/>
</dbReference>
<dbReference type="Gene3D" id="3.40.50.300">
    <property type="entry name" value="P-loop containing nucleotide triphosphate hydrolases"/>
    <property type="match status" value="1"/>
</dbReference>
<sequence length="222" mass="24910">MGGHGRGRAAYIVLEGIDGAGTTTHSKLLAEKLEKLGYCTCLFEEPSRGDVGIVIRKILSQGPFDQRLLSLLFAADRLMLRSSIEGCLDRGCLAISDRSWISSLAYQSYDDFPDPAPIEWIYVVNRYAMRPDILVFLDVEPAIAYRRLGRRKGSRELPERLQALRGLARRYEHVLKLIEGIIPLVVRVKGSINGCERPVEAVSRDILTVVLAALRYWEHSKA</sequence>
<evidence type="ECO:0000256" key="2">
    <source>
        <dbReference type="ARBA" id="ARBA00022679"/>
    </source>
</evidence>
<protein>
    <recommendedName>
        <fullName evidence="8">Probable thymidylate kinase</fullName>
        <ecNumber evidence="8">2.7.4.9</ecNumber>
    </recommendedName>
    <alternativeName>
        <fullName evidence="8">dTMP kinase</fullName>
    </alternativeName>
</protein>
<comment type="caution">
    <text evidence="8">Lacks conserved residue(s) required for the propagation of feature annotation.</text>
</comment>
<evidence type="ECO:0000256" key="8">
    <source>
        <dbReference type="HAMAP-Rule" id="MF_00165"/>
    </source>
</evidence>
<evidence type="ECO:0000259" key="9">
    <source>
        <dbReference type="Pfam" id="PF02223"/>
    </source>
</evidence>
<evidence type="ECO:0000313" key="11">
    <source>
        <dbReference type="Proteomes" id="UP001341135"/>
    </source>
</evidence>
<keyword evidence="3 8" id="KW-0545">Nucleotide biosynthesis</keyword>
<keyword evidence="6 8" id="KW-0067">ATP-binding</keyword>
<dbReference type="Proteomes" id="UP001341135">
    <property type="component" value="Chromosome"/>
</dbReference>
<dbReference type="InterPro" id="IPR018095">
    <property type="entry name" value="Thymidylate_kin_CS"/>
</dbReference>
<accession>A0ABN6ZSY9</accession>
<evidence type="ECO:0000256" key="1">
    <source>
        <dbReference type="ARBA" id="ARBA00009776"/>
    </source>
</evidence>
<dbReference type="RefSeq" id="WP_338250196.1">
    <property type="nucleotide sequence ID" value="NZ_AP028907.1"/>
</dbReference>
<evidence type="ECO:0000256" key="5">
    <source>
        <dbReference type="ARBA" id="ARBA00022777"/>
    </source>
</evidence>
<dbReference type="InterPro" id="IPR018094">
    <property type="entry name" value="Thymidylate_kinase"/>
</dbReference>
<keyword evidence="5 8" id="KW-0418">Kinase</keyword>
<dbReference type="EC" id="2.7.4.9" evidence="8"/>
<feature type="domain" description="Thymidylate kinase-like" evidence="9">
    <location>
        <begin position="14"/>
        <end position="176"/>
    </location>
</feature>
<evidence type="ECO:0000256" key="3">
    <source>
        <dbReference type="ARBA" id="ARBA00022727"/>
    </source>
</evidence>
<dbReference type="PROSITE" id="PS01331">
    <property type="entry name" value="THYMIDYLATE_KINASE"/>
    <property type="match status" value="1"/>
</dbReference>
<evidence type="ECO:0000313" key="10">
    <source>
        <dbReference type="EMBL" id="BES82664.1"/>
    </source>
</evidence>
<dbReference type="HAMAP" id="MF_00165">
    <property type="entry name" value="Thymidylate_kinase"/>
    <property type="match status" value="1"/>
</dbReference>
<dbReference type="NCBIfam" id="TIGR00041">
    <property type="entry name" value="DTMP_kinase"/>
    <property type="match status" value="1"/>
</dbReference>
<evidence type="ECO:0000256" key="6">
    <source>
        <dbReference type="ARBA" id="ARBA00022840"/>
    </source>
</evidence>
<organism evidence="10 11">
    <name type="scientific">Pyrodictium abyssi</name>
    <dbReference type="NCBI Taxonomy" id="54256"/>
    <lineage>
        <taxon>Archaea</taxon>
        <taxon>Thermoproteota</taxon>
        <taxon>Thermoprotei</taxon>
        <taxon>Desulfurococcales</taxon>
        <taxon>Pyrodictiaceae</taxon>
        <taxon>Pyrodictium</taxon>
    </lineage>
</organism>
<dbReference type="Pfam" id="PF02223">
    <property type="entry name" value="Thymidylate_kin"/>
    <property type="match status" value="1"/>
</dbReference>
<comment type="catalytic activity">
    <reaction evidence="7 8">
        <text>dTMP + ATP = dTDP + ADP</text>
        <dbReference type="Rhea" id="RHEA:13517"/>
        <dbReference type="ChEBI" id="CHEBI:30616"/>
        <dbReference type="ChEBI" id="CHEBI:58369"/>
        <dbReference type="ChEBI" id="CHEBI:63528"/>
        <dbReference type="ChEBI" id="CHEBI:456216"/>
        <dbReference type="EC" id="2.7.4.9"/>
    </reaction>
</comment>
<gene>
    <name evidence="8" type="primary">tmk</name>
    <name evidence="10" type="ORF">PABY_22310</name>
</gene>
<reference evidence="10 11" key="1">
    <citation type="submission" date="2023-09" db="EMBL/GenBank/DDBJ databases">
        <title>Pyrofollis japonicus gen. nov. sp. nov., a novel member of the family Pyrodictiaceae isolated from the Iheya North hydrothermal field.</title>
        <authorList>
            <person name="Miyazaki U."/>
            <person name="Sanari M."/>
            <person name="Tame A."/>
            <person name="Kitajima M."/>
            <person name="Okamoto A."/>
            <person name="Sawayama S."/>
            <person name="Miyazaki J."/>
            <person name="Takai K."/>
            <person name="Nakagawa S."/>
        </authorList>
    </citation>
    <scope>NUCLEOTIDE SEQUENCE [LARGE SCALE GENOMIC DNA]</scope>
    <source>
        <strain evidence="10 11">AV2</strain>
    </source>
</reference>
<dbReference type="PANTHER" id="PTHR10344">
    <property type="entry name" value="THYMIDYLATE KINASE"/>
    <property type="match status" value="1"/>
</dbReference>
<name>A0ABN6ZSY9_9CREN</name>
<dbReference type="SUPFAM" id="SSF52540">
    <property type="entry name" value="P-loop containing nucleoside triphosphate hydrolases"/>
    <property type="match status" value="1"/>
</dbReference>
<dbReference type="GeneID" id="89290236"/>
<keyword evidence="11" id="KW-1185">Reference proteome</keyword>
<keyword evidence="4 8" id="KW-0547">Nucleotide-binding</keyword>
<keyword evidence="2 8" id="KW-0808">Transferase</keyword>